<dbReference type="EMBL" id="QSIQ01000007">
    <property type="protein sequence ID" value="RHD04305.1"/>
    <property type="molecule type" value="Genomic_DNA"/>
</dbReference>
<evidence type="ECO:0000313" key="2">
    <source>
        <dbReference type="Proteomes" id="UP000266391"/>
    </source>
</evidence>
<proteinExistence type="predicted"/>
<organism evidence="1 2">
    <name type="scientific">Roseburia inulinivorans</name>
    <dbReference type="NCBI Taxonomy" id="360807"/>
    <lineage>
        <taxon>Bacteria</taxon>
        <taxon>Bacillati</taxon>
        <taxon>Bacillota</taxon>
        <taxon>Clostridia</taxon>
        <taxon>Lachnospirales</taxon>
        <taxon>Lachnospiraceae</taxon>
        <taxon>Roseburia</taxon>
    </lineage>
</organism>
<dbReference type="Gene3D" id="3.40.50.300">
    <property type="entry name" value="P-loop containing nucleotide triphosphate hydrolases"/>
    <property type="match status" value="1"/>
</dbReference>
<evidence type="ECO:0000313" key="1">
    <source>
        <dbReference type="EMBL" id="RHD04305.1"/>
    </source>
</evidence>
<dbReference type="InterPro" id="IPR027417">
    <property type="entry name" value="P-loop_NTPase"/>
</dbReference>
<dbReference type="SUPFAM" id="SSF52540">
    <property type="entry name" value="P-loop containing nucleoside triphosphate hydrolases"/>
    <property type="match status" value="1"/>
</dbReference>
<reference evidence="1 2" key="1">
    <citation type="submission" date="2018-08" db="EMBL/GenBank/DDBJ databases">
        <title>A genome reference for cultivated species of the human gut microbiota.</title>
        <authorList>
            <person name="Zou Y."/>
            <person name="Xue W."/>
            <person name="Luo G."/>
        </authorList>
    </citation>
    <scope>NUCLEOTIDE SEQUENCE [LARGE SCALE GENOMIC DNA]</scope>
    <source>
        <strain evidence="1 2">AM32-8LB</strain>
    </source>
</reference>
<accession>A0A396AGN6</accession>
<protein>
    <recommendedName>
        <fullName evidence="3">NACHT domain-containing protein</fullName>
    </recommendedName>
</protein>
<sequence>MSILTKILLDGLGGLASAATLYETGKGVYADIKKHQKTSEDSFLKVTADKPIVERVIDRARQAFSDMGSLEVISLQEQEEILSAVSDIQGMDYEEREEAKRKTVELITYMNQYITDHMTIDGKIRYKAEKEYADRTEASLEKIIELLQQCVDSVTEKTYLPCENQNEEYISVIREELQDKVSEDYIQRYVGKAEEIIGKDERYLNVVKPLRKTLYDVVNEEKRVVLLGQAGAGKTTELEKLAQVLCEQNTPPIFIPLNTYSNENIEGLITQWKFDYKIENSVLVLDGYDEIADINSFHRKLDSYVRKHPDQKIVISTRNNFYHLSRGKGQEGSLNQFKEYAIFPILREDISEYLRKSEVDETVFWKQVQMRKLTEQLKVPFFFIHLVEIFKEEGSLPELKDLMPRLIRISMDRDMLKFEQKEELEVKERQIRIILQRIGMTMQLMKTKQLTESELQEIVTEEENKLIRFSGIWKKMPDGSWQFTHNNFKEYVTAEYLVSFPVEKILELVTYEKNRDRIKESWYNVLSFASLLDTTGRINTWILEHDPSILFQYEDERMSMEDKQKLFISIFEKINDDYTWISRRNDMDVMVHMAHNPLSISYLLDSIEKPKHDRCQDNATTLLMQMEDFCGYESRARSVFTELIFDESATIYVRKNLLKTLAIDVLYTEQVERELFEHFADIEGLPEDIVDGLLMFINYSQRSNVHVPFLLKCFVKYNRRLDHYMIKHTAEELLGVLTGYKAVHELLILIVEMSENRNNELIYYISGVFEKLEEQIGYIYEKEETAILEDTEKVFDVAALIYDKRTIQTILRFWKKENLLEQEHQRIVSSYSDDTILHEFQSFAYPEDNTKLEERAKQIREKQIREKQEREQKSYFDALFEKEKFQKLVDDFVNIMGMEQTYQEIDWVHVHDRTDREDLRELAEAIQNVRFQDDKVKKFTEIVDWENFSIGEIHQHIKTQKTNLSDQQLGYIEDYVQKQISAIKWDKELCSDKNGTTTYTYRLAYACYFIVKFDIDVPNEFIKHMILLPRFFLHEENRRCEDEKKGSLDGYICSRLSEHEIVMQLKKIAEEQVLYGSMAERYIEWCEKYKTDAGKEIAERILEDRECKQYDRKQCFIYLQKIMTGEYLVEKYLGKADEEMLDIFAEKAAELNNVEVNERLLEETTKSEGKTKYLRTLLNVYPEKALLLYYEIASEKNSIPDYNGKNTIAGMTEEIAGVDNPACLDILTKLMELCFRDGFRDGEIFGLYDSVYKALQNVASGEAEFVLEKLGNLRDQTDNKKVKGCCNNMIFNIEKQYYEQLDVPWTMQEIKHLNSQWSMV</sequence>
<name>A0A396AGN6_9FIRM</name>
<evidence type="ECO:0008006" key="3">
    <source>
        <dbReference type="Google" id="ProtNLM"/>
    </source>
</evidence>
<gene>
    <name evidence="1" type="ORF">DW813_06390</name>
</gene>
<dbReference type="Proteomes" id="UP000266391">
    <property type="component" value="Unassembled WGS sequence"/>
</dbReference>
<dbReference type="RefSeq" id="WP_118092660.1">
    <property type="nucleotide sequence ID" value="NZ_QSIQ01000007.1"/>
</dbReference>
<comment type="caution">
    <text evidence="1">The sequence shown here is derived from an EMBL/GenBank/DDBJ whole genome shotgun (WGS) entry which is preliminary data.</text>
</comment>